<proteinExistence type="predicted"/>
<dbReference type="EMBL" id="KN823041">
    <property type="protein sequence ID" value="KIO25465.1"/>
    <property type="molecule type" value="Genomic_DNA"/>
</dbReference>
<accession>A0A0C3Q7B7</accession>
<name>A0A0C3Q7B7_9AGAM</name>
<reference evidence="1 2" key="1">
    <citation type="submission" date="2014-04" db="EMBL/GenBank/DDBJ databases">
        <authorList>
            <consortium name="DOE Joint Genome Institute"/>
            <person name="Kuo A."/>
            <person name="Girlanda M."/>
            <person name="Perotto S."/>
            <person name="Kohler A."/>
            <person name="Nagy L.G."/>
            <person name="Floudas D."/>
            <person name="Copeland A."/>
            <person name="Barry K.W."/>
            <person name="Cichocki N."/>
            <person name="Veneault-Fourrey C."/>
            <person name="LaButti K."/>
            <person name="Lindquist E.A."/>
            <person name="Lipzen A."/>
            <person name="Lundell T."/>
            <person name="Morin E."/>
            <person name="Murat C."/>
            <person name="Sun H."/>
            <person name="Tunlid A."/>
            <person name="Henrissat B."/>
            <person name="Grigoriev I.V."/>
            <person name="Hibbett D.S."/>
            <person name="Martin F."/>
            <person name="Nordberg H.P."/>
            <person name="Cantor M.N."/>
            <person name="Hua S.X."/>
        </authorList>
    </citation>
    <scope>NUCLEOTIDE SEQUENCE [LARGE SCALE GENOMIC DNA]</scope>
    <source>
        <strain evidence="1 2">MUT 4182</strain>
    </source>
</reference>
<protein>
    <submittedName>
        <fullName evidence="1">Uncharacterized protein</fullName>
    </submittedName>
</protein>
<reference evidence="2" key="2">
    <citation type="submission" date="2015-01" db="EMBL/GenBank/DDBJ databases">
        <title>Evolutionary Origins and Diversification of the Mycorrhizal Mutualists.</title>
        <authorList>
            <consortium name="DOE Joint Genome Institute"/>
            <consortium name="Mycorrhizal Genomics Consortium"/>
            <person name="Kohler A."/>
            <person name="Kuo A."/>
            <person name="Nagy L.G."/>
            <person name="Floudas D."/>
            <person name="Copeland A."/>
            <person name="Barry K.W."/>
            <person name="Cichocki N."/>
            <person name="Veneault-Fourrey C."/>
            <person name="LaButti K."/>
            <person name="Lindquist E.A."/>
            <person name="Lipzen A."/>
            <person name="Lundell T."/>
            <person name="Morin E."/>
            <person name="Murat C."/>
            <person name="Riley R."/>
            <person name="Ohm R."/>
            <person name="Sun H."/>
            <person name="Tunlid A."/>
            <person name="Henrissat B."/>
            <person name="Grigoriev I.V."/>
            <person name="Hibbett D.S."/>
            <person name="Martin F."/>
        </authorList>
    </citation>
    <scope>NUCLEOTIDE SEQUENCE [LARGE SCALE GENOMIC DNA]</scope>
    <source>
        <strain evidence="2">MUT 4182</strain>
    </source>
</reference>
<evidence type="ECO:0000313" key="2">
    <source>
        <dbReference type="Proteomes" id="UP000054248"/>
    </source>
</evidence>
<keyword evidence="2" id="KW-1185">Reference proteome</keyword>
<sequence length="83" mass="9278">MLRNVLATPTFHMTATPFLHLQNERGTPAPPSKTFYIRLAASLVHSPSKRTPHPSGISGEPLRHATRCDFSNDRYNCHAHAFP</sequence>
<dbReference type="HOGENOM" id="CLU_2544261_0_0_1"/>
<dbReference type="AlphaFoldDB" id="A0A0C3Q7B7"/>
<gene>
    <name evidence="1" type="ORF">M407DRAFT_25170</name>
</gene>
<evidence type="ECO:0000313" key="1">
    <source>
        <dbReference type="EMBL" id="KIO25465.1"/>
    </source>
</evidence>
<organism evidence="1 2">
    <name type="scientific">Tulasnella calospora MUT 4182</name>
    <dbReference type="NCBI Taxonomy" id="1051891"/>
    <lineage>
        <taxon>Eukaryota</taxon>
        <taxon>Fungi</taxon>
        <taxon>Dikarya</taxon>
        <taxon>Basidiomycota</taxon>
        <taxon>Agaricomycotina</taxon>
        <taxon>Agaricomycetes</taxon>
        <taxon>Cantharellales</taxon>
        <taxon>Tulasnellaceae</taxon>
        <taxon>Tulasnella</taxon>
    </lineage>
</organism>
<dbReference type="Proteomes" id="UP000054248">
    <property type="component" value="Unassembled WGS sequence"/>
</dbReference>